<dbReference type="AlphaFoldDB" id="A0A2M9D1A4"/>
<evidence type="ECO:0000256" key="1">
    <source>
        <dbReference type="SAM" id="MobiDB-lite"/>
    </source>
</evidence>
<dbReference type="OrthoDB" id="3267347at2"/>
<keyword evidence="2" id="KW-0472">Membrane</keyword>
<keyword evidence="3" id="KW-0732">Signal</keyword>
<keyword evidence="5" id="KW-1185">Reference proteome</keyword>
<comment type="caution">
    <text evidence="4">The sequence shown here is derived from an EMBL/GenBank/DDBJ whole genome shotgun (WGS) entry which is preliminary data.</text>
</comment>
<feature type="transmembrane region" description="Helical" evidence="2">
    <location>
        <begin position="640"/>
        <end position="661"/>
    </location>
</feature>
<protein>
    <submittedName>
        <fullName evidence="4">Uncharacterized protein</fullName>
    </submittedName>
</protein>
<feature type="region of interest" description="Disordered" evidence="1">
    <location>
        <begin position="671"/>
        <end position="741"/>
    </location>
</feature>
<evidence type="ECO:0000313" key="5">
    <source>
        <dbReference type="Proteomes" id="UP000231693"/>
    </source>
</evidence>
<reference evidence="4 5" key="1">
    <citation type="submission" date="2017-11" db="EMBL/GenBank/DDBJ databases">
        <title>Genomic Encyclopedia of Archaeal and Bacterial Type Strains, Phase II (KMG-II): From Individual Species to Whole Genera.</title>
        <authorList>
            <person name="Goeker M."/>
        </authorList>
    </citation>
    <scope>NUCLEOTIDE SEQUENCE [LARGE SCALE GENOMIC DNA]</scope>
    <source>
        <strain evidence="4 5">DSM 25478</strain>
    </source>
</reference>
<name>A0A2M9D1A4_9CELL</name>
<organism evidence="4 5">
    <name type="scientific">Sediminihabitans luteus</name>
    <dbReference type="NCBI Taxonomy" id="1138585"/>
    <lineage>
        <taxon>Bacteria</taxon>
        <taxon>Bacillati</taxon>
        <taxon>Actinomycetota</taxon>
        <taxon>Actinomycetes</taxon>
        <taxon>Micrococcales</taxon>
        <taxon>Cellulomonadaceae</taxon>
        <taxon>Sediminihabitans</taxon>
    </lineage>
</organism>
<sequence length="741" mass="75407">MTSHLTGARTPRAALLLALALTLGLLGWPAPAAVASASAGTAPTGPASTERTDGAARVSLTSMSAGPLSFDSPELRVTVVVHAGDAPLDDAVARLGIDRDSATHTRDWVAAWDDDDPDGPTGREVAVQDVPDVAAGESATVTFEVNRAQMGLGAWTAWGTQGLAVVVSDDDGPVAALRTFVTWDPGTGSQVEPVGVSLVAAVTGPPVDTDPLTAASDLQSAVSDDGRLADVLAATTTLPDVAWAVDPEVVDAASALGESGSSWAEALLGATEGRDVFALPAFDPDVAAYAHAGALVPRLPVSGALADVRQDLAWPVGPPDLATVSTAVASGSPLVVATGDALAPTGATTPTGITEVETSDGSTARMVVADTTLTDLLAGPPGDESEEALLERRLVAETAAVAAQAPSRGRTLVVAFSRTWDPDPATLAARVEALEQSGWSSTVPISQLLDTRPSTDARTPLAEREVDTDELAPAVVTELAASRDQLASISSIVPDPEALTTVVDPQLVAPSAVAFRSSLGERLLAVDAARTAIESLADGVQVVPGSTFNLIADSGDVTVRLRNNLPQEASVRLVLTPDDPRLQIEENPSVVVPANSDLAVPVTVDAVGSGNVVVDVQVLGQDGTEVTAPSSFEVRVRAEWEGVGTAVGAVLLGLLLVGGIWRTVRRGRSARRAAADEVEIPDPTAGQPTAEQSTAGQTTGQQSTAGQTTGQQSTAGQTTGQQSTAGATRPTSMPDDHGSTR</sequence>
<keyword evidence="2" id="KW-1133">Transmembrane helix</keyword>
<dbReference type="Proteomes" id="UP000231693">
    <property type="component" value="Unassembled WGS sequence"/>
</dbReference>
<dbReference type="InterPro" id="IPR046112">
    <property type="entry name" value="DUF6049"/>
</dbReference>
<dbReference type="Pfam" id="PF19516">
    <property type="entry name" value="DUF6049"/>
    <property type="match status" value="1"/>
</dbReference>
<feature type="signal peptide" evidence="3">
    <location>
        <begin position="1"/>
        <end position="32"/>
    </location>
</feature>
<keyword evidence="2" id="KW-0812">Transmembrane</keyword>
<evidence type="ECO:0000313" key="4">
    <source>
        <dbReference type="EMBL" id="PJJ77986.1"/>
    </source>
</evidence>
<evidence type="ECO:0000256" key="3">
    <source>
        <dbReference type="SAM" id="SignalP"/>
    </source>
</evidence>
<evidence type="ECO:0000256" key="2">
    <source>
        <dbReference type="SAM" id="Phobius"/>
    </source>
</evidence>
<feature type="chain" id="PRO_5014792937" evidence="3">
    <location>
        <begin position="33"/>
        <end position="741"/>
    </location>
</feature>
<proteinExistence type="predicted"/>
<dbReference type="EMBL" id="PGFE01000001">
    <property type="protein sequence ID" value="PJJ77986.1"/>
    <property type="molecule type" value="Genomic_DNA"/>
</dbReference>
<accession>A0A2M9D1A4</accession>
<dbReference type="RefSeq" id="WP_157802529.1">
    <property type="nucleotide sequence ID" value="NZ_BOOX01000024.1"/>
</dbReference>
<feature type="compositionally biased region" description="Low complexity" evidence="1">
    <location>
        <begin position="692"/>
        <end position="728"/>
    </location>
</feature>
<gene>
    <name evidence="4" type="ORF">CLV28_1216</name>
</gene>